<dbReference type="RefSeq" id="WP_352570303.1">
    <property type="nucleotide sequence ID" value="NZ_JAMYMY010000010.1"/>
</dbReference>
<dbReference type="Pfam" id="PF14224">
    <property type="entry name" value="DUF4331"/>
    <property type="match status" value="2"/>
</dbReference>
<evidence type="ECO:0000313" key="2">
    <source>
        <dbReference type="Proteomes" id="UP001464387"/>
    </source>
</evidence>
<comment type="caution">
    <text evidence="1">The sequence shown here is derived from an EMBL/GenBank/DDBJ whole genome shotgun (WGS) entry which is preliminary data.</text>
</comment>
<protein>
    <submittedName>
        <fullName evidence="1">DUF4331 domain-containing protein</fullName>
    </submittedName>
</protein>
<sequence length="326" mass="35393">MSHHYSGPNFGFPRADARLDLTDLYAFTKPGDPEKSILIMNVHPSSTVIDPEPTTNEPFSPDGLYEIKIDTNGDAVADIAFRVRVSSLQAPMQIATVRRVEGPLAAGTDDGGELVFLNAPVSTGRDAQVTEAGDYRFFAGWRSEAFFFDTLGAVNDLHFTGADFFSDKDVCSIVLEVPNSTLGTKPVGLWARTLDKKGEDWVQVERGARPQQAVFLPGEEQGAYLAGEPADDARFVATFAHALEHTGGYVPDEAERVARTLLPDIMPYDPRRPASFPENGRTLTDDAADAFMAILTNGKMPQDGVGPHSDLLAEFPYLGPPHSAHD</sequence>
<gene>
    <name evidence="1" type="ORF">NKI33_29090</name>
</gene>
<proteinExistence type="predicted"/>
<organism evidence="1 2">
    <name type="scientific">Mesorhizobium opportunistum</name>
    <dbReference type="NCBI Taxonomy" id="593909"/>
    <lineage>
        <taxon>Bacteria</taxon>
        <taxon>Pseudomonadati</taxon>
        <taxon>Pseudomonadota</taxon>
        <taxon>Alphaproteobacteria</taxon>
        <taxon>Hyphomicrobiales</taxon>
        <taxon>Phyllobacteriaceae</taxon>
        <taxon>Mesorhizobium</taxon>
    </lineage>
</organism>
<keyword evidence="2" id="KW-1185">Reference proteome</keyword>
<dbReference type="EMBL" id="JAMYPJ010000061">
    <property type="protein sequence ID" value="MER8936993.1"/>
    <property type="molecule type" value="Genomic_DNA"/>
</dbReference>
<dbReference type="Proteomes" id="UP001464387">
    <property type="component" value="Unassembled WGS sequence"/>
</dbReference>
<name>A0ABV1YPA4_9HYPH</name>
<reference evidence="1 2" key="1">
    <citation type="journal article" date="2024" name="Proc. Natl. Acad. Sci. U.S.A.">
        <title>The evolutionary genomics of adaptation to stress in wild rhizobium bacteria.</title>
        <authorList>
            <person name="Kehlet-Delgado H."/>
            <person name="Montoya A.P."/>
            <person name="Jensen K.T."/>
            <person name="Wendlandt C.E."/>
            <person name="Dexheimer C."/>
            <person name="Roberts M."/>
            <person name="Torres Martinez L."/>
            <person name="Friesen M.L."/>
            <person name="Griffitts J.S."/>
            <person name="Porter S.S."/>
        </authorList>
    </citation>
    <scope>NUCLEOTIDE SEQUENCE [LARGE SCALE GENOMIC DNA]</scope>
    <source>
        <strain evidence="1 2">M0729</strain>
    </source>
</reference>
<evidence type="ECO:0000313" key="1">
    <source>
        <dbReference type="EMBL" id="MER8936993.1"/>
    </source>
</evidence>
<dbReference type="InterPro" id="IPR025566">
    <property type="entry name" value="DUF4331"/>
</dbReference>
<accession>A0ABV1YPA4</accession>